<evidence type="ECO:0000256" key="1">
    <source>
        <dbReference type="ARBA" id="ARBA00022729"/>
    </source>
</evidence>
<dbReference type="EMBL" id="PEYD01000060">
    <property type="protein sequence ID" value="PIS39222.1"/>
    <property type="molecule type" value="Genomic_DNA"/>
</dbReference>
<dbReference type="Gene3D" id="2.60.40.1240">
    <property type="match status" value="1"/>
</dbReference>
<feature type="transmembrane region" description="Helical" evidence="2">
    <location>
        <begin position="19"/>
        <end position="37"/>
    </location>
</feature>
<dbReference type="InterPro" id="IPR029050">
    <property type="entry name" value="Immunoprotect_excell_Ig-like"/>
</dbReference>
<organism evidence="3 4">
    <name type="scientific">Candidatus Nealsonbacteria bacterium CG08_land_8_20_14_0_20_38_20</name>
    <dbReference type="NCBI Taxonomy" id="1974705"/>
    <lineage>
        <taxon>Bacteria</taxon>
        <taxon>Candidatus Nealsoniibacteriota</taxon>
    </lineage>
</organism>
<comment type="caution">
    <text evidence="3">The sequence shown here is derived from an EMBL/GenBank/DDBJ whole genome shotgun (WGS) entry which is preliminary data.</text>
</comment>
<evidence type="ECO:0000313" key="4">
    <source>
        <dbReference type="Proteomes" id="UP000230088"/>
    </source>
</evidence>
<gene>
    <name evidence="3" type="ORF">COT33_03150</name>
</gene>
<evidence type="ECO:0008006" key="5">
    <source>
        <dbReference type="Google" id="ProtNLM"/>
    </source>
</evidence>
<evidence type="ECO:0000256" key="2">
    <source>
        <dbReference type="SAM" id="Phobius"/>
    </source>
</evidence>
<protein>
    <recommendedName>
        <fullName evidence="5">DUF4352 domain-containing protein</fullName>
    </recommendedName>
</protein>
<accession>A0A2H0YNA9</accession>
<keyword evidence="2" id="KW-0812">Transmembrane</keyword>
<keyword evidence="2" id="KW-1133">Transmembrane helix</keyword>
<keyword evidence="2" id="KW-0472">Membrane</keyword>
<reference evidence="4" key="1">
    <citation type="submission" date="2017-09" db="EMBL/GenBank/DDBJ databases">
        <title>Depth-based differentiation of microbial function through sediment-hosted aquifers and enrichment of novel symbionts in the deep terrestrial subsurface.</title>
        <authorList>
            <person name="Probst A.J."/>
            <person name="Ladd B."/>
            <person name="Jarett J.K."/>
            <person name="Geller-Mcgrath D.E."/>
            <person name="Sieber C.M.K."/>
            <person name="Emerson J.B."/>
            <person name="Anantharaman K."/>
            <person name="Thomas B.C."/>
            <person name="Malmstrom R."/>
            <person name="Stieglmeier M."/>
            <person name="Klingl A."/>
            <person name="Woyke T."/>
            <person name="Ryan C.M."/>
            <person name="Banfield J.F."/>
        </authorList>
    </citation>
    <scope>NUCLEOTIDE SEQUENCE [LARGE SCALE GENOMIC DNA]</scope>
</reference>
<keyword evidence="1" id="KW-0732">Signal</keyword>
<dbReference type="Proteomes" id="UP000230088">
    <property type="component" value="Unassembled WGS sequence"/>
</dbReference>
<name>A0A2H0YNA9_9BACT</name>
<evidence type="ECO:0000313" key="3">
    <source>
        <dbReference type="EMBL" id="PIS39222.1"/>
    </source>
</evidence>
<sequence length="296" mass="34612">MLDEGIYEEKGWIDTFKNIFGKLLLLGIVLVLIFLLAKTFYFNKPKQSPAQVAISYLQAEQSSQRNLAEEFLLPALEKVEILGEKYKDISRLSWIQKEKEGVEPIFETKEIKIKGKDAQVKILEKTNKKDGWIFFDYYLPKQINFEANLIKIGSWKKGYQWRITKINSPDLILERKFGERVEIRENVFVKPIQFEKLDFPATRKIYSLEIEYENSSNEAIFIYPFSDWRIIETSGEIFSPPPVTSAVFLREPIFYGGELKPAEIKKGYVMFEAEKEISAKEIIFKNMEKKVIFGVE</sequence>
<proteinExistence type="predicted"/>
<dbReference type="AlphaFoldDB" id="A0A2H0YNA9"/>